<dbReference type="Proteomes" id="UP001280581">
    <property type="component" value="Unassembled WGS sequence"/>
</dbReference>
<gene>
    <name evidence="5" type="ORF">GRF29_77g1889842</name>
</gene>
<keyword evidence="2" id="KW-0378">Hydrolase</keyword>
<dbReference type="InterPro" id="IPR029058">
    <property type="entry name" value="AB_hydrolase_fold"/>
</dbReference>
<protein>
    <recommendedName>
        <fullName evidence="4">Peptidase S33 tripeptidyl aminopeptidase-like C-terminal domain-containing protein</fullName>
    </recommendedName>
</protein>
<evidence type="ECO:0000256" key="1">
    <source>
        <dbReference type="ARBA" id="ARBA00010088"/>
    </source>
</evidence>
<name>A0AAN6LXV2_9PLEO</name>
<comment type="similarity">
    <text evidence="1">Belongs to the peptidase S33 family.</text>
</comment>
<organism evidence="5 6">
    <name type="scientific">Pseudopithomyces chartarum</name>
    <dbReference type="NCBI Taxonomy" id="1892770"/>
    <lineage>
        <taxon>Eukaryota</taxon>
        <taxon>Fungi</taxon>
        <taxon>Dikarya</taxon>
        <taxon>Ascomycota</taxon>
        <taxon>Pezizomycotina</taxon>
        <taxon>Dothideomycetes</taxon>
        <taxon>Pleosporomycetidae</taxon>
        <taxon>Pleosporales</taxon>
        <taxon>Massarineae</taxon>
        <taxon>Didymosphaeriaceae</taxon>
        <taxon>Pseudopithomyces</taxon>
    </lineage>
</organism>
<dbReference type="SUPFAM" id="SSF53474">
    <property type="entry name" value="alpha/beta-Hydrolases"/>
    <property type="match status" value="1"/>
</dbReference>
<dbReference type="PANTHER" id="PTHR43248:SF25">
    <property type="entry name" value="AB HYDROLASE-1 DOMAIN-CONTAINING PROTEIN-RELATED"/>
    <property type="match status" value="1"/>
</dbReference>
<comment type="caution">
    <text evidence="5">The sequence shown here is derived from an EMBL/GenBank/DDBJ whole genome shotgun (WGS) entry which is preliminary data.</text>
</comment>
<accession>A0AAN6LXV2</accession>
<keyword evidence="3" id="KW-1133">Transmembrane helix</keyword>
<dbReference type="EMBL" id="WVTA01000007">
    <property type="protein sequence ID" value="KAK3208753.1"/>
    <property type="molecule type" value="Genomic_DNA"/>
</dbReference>
<dbReference type="AlphaFoldDB" id="A0AAN6LXV2"/>
<reference evidence="5 6" key="1">
    <citation type="submission" date="2021-02" db="EMBL/GenBank/DDBJ databases">
        <title>Genome assembly of Pseudopithomyces chartarum.</title>
        <authorList>
            <person name="Jauregui R."/>
            <person name="Singh J."/>
            <person name="Voisey C."/>
        </authorList>
    </citation>
    <scope>NUCLEOTIDE SEQUENCE [LARGE SCALE GENOMIC DNA]</scope>
    <source>
        <strain evidence="5 6">AGR01</strain>
    </source>
</reference>
<feature type="transmembrane region" description="Helical" evidence="3">
    <location>
        <begin position="23"/>
        <end position="42"/>
    </location>
</feature>
<evidence type="ECO:0000313" key="6">
    <source>
        <dbReference type="Proteomes" id="UP001280581"/>
    </source>
</evidence>
<evidence type="ECO:0000256" key="2">
    <source>
        <dbReference type="ARBA" id="ARBA00022801"/>
    </source>
</evidence>
<dbReference type="InterPro" id="IPR013595">
    <property type="entry name" value="Pept_S33_TAP-like_C"/>
</dbReference>
<evidence type="ECO:0000259" key="4">
    <source>
        <dbReference type="Pfam" id="PF08386"/>
    </source>
</evidence>
<sequence>MKSGSSDATERGRDPRRRRRRRWPALAILAAIALVVYQFPLVNVTILQQCSRYGSRSGTELEPSKQFAWDTINATEHLEFHDCFGEFQCAKLKVPLDWFNGTHPNASVSIAIAKLPAQVPVNHPDYAGPVLINPGGPGGSGIALALLEARQLQTIVDPSGKEGKFYDILGFDPRGIGFTEPHARCMPDDPSAWSWQLRESTEGILGSSDAALGRLWSMTHAFGSACKQHSDANGGPDIKYYMSTASVARDMLEIAEKHAEWAVEESIRITPPRPTFSRLPGHQMDAFEKKLFYTRGEVKLTYLGFSYGTYLGSTFAAMFPDRVGRLVLDGVVNAHDYNNGLAQGSLHDTERDMQSFYTFCFMSGPTICPITTPDSTFEDIEQRTQRIIKSLYHNPIALNTDSGPEIFTYSDLKGIIFSGLYTPTLVFPFLGQLLAAVETRHGPLLEAIASALHTVHVYTCSGSNNGTNTFTYGVAQDAILCGDGGSLADSDIDSMDQYFHLLEDISPTAGGIWAMLRMRCSAWPFRPLTSWGRDSLFHGNTSHPILFLSATADPVTPLQSARTMSSKYTDSVVLIQDTAGHCTLRVAAQGNGLRPTHFAVEFEFYGSRE</sequence>
<dbReference type="InterPro" id="IPR051601">
    <property type="entry name" value="Serine_prot/Carboxylest_S33"/>
</dbReference>
<proteinExistence type="inferred from homology"/>
<keyword evidence="6" id="KW-1185">Reference proteome</keyword>
<keyword evidence="3" id="KW-0812">Transmembrane</keyword>
<dbReference type="GO" id="GO:0016787">
    <property type="term" value="F:hydrolase activity"/>
    <property type="evidence" value="ECO:0007669"/>
    <property type="project" value="UniProtKB-KW"/>
</dbReference>
<dbReference type="PANTHER" id="PTHR43248">
    <property type="entry name" value="2-SUCCINYL-6-HYDROXY-2,4-CYCLOHEXADIENE-1-CARBOXYLATE SYNTHASE"/>
    <property type="match status" value="1"/>
</dbReference>
<keyword evidence="3" id="KW-0472">Membrane</keyword>
<evidence type="ECO:0000256" key="3">
    <source>
        <dbReference type="SAM" id="Phobius"/>
    </source>
</evidence>
<dbReference type="Gene3D" id="3.40.50.1820">
    <property type="entry name" value="alpha/beta hydrolase"/>
    <property type="match status" value="1"/>
</dbReference>
<evidence type="ECO:0000313" key="5">
    <source>
        <dbReference type="EMBL" id="KAK3208753.1"/>
    </source>
</evidence>
<feature type="domain" description="Peptidase S33 tripeptidyl aminopeptidase-like C-terminal" evidence="4">
    <location>
        <begin position="507"/>
        <end position="585"/>
    </location>
</feature>
<dbReference type="Pfam" id="PF08386">
    <property type="entry name" value="Abhydrolase_4"/>
    <property type="match status" value="1"/>
</dbReference>